<sequence length="99" mass="10903">MAQNVLNNVLGWLHEGYPQGVPQTDYFPLLALLARTLSEEEVVKVAQTVLRRADSDTVTPEEIHAAIHLVTDKEPNPEEMHQVAARLASVGWPLAAPAR</sequence>
<dbReference type="Gene3D" id="6.10.140.2080">
    <property type="match status" value="1"/>
</dbReference>
<organism evidence="1 2">
    <name type="scientific">Mycolicibacterium rufum</name>
    <dbReference type="NCBI Taxonomy" id="318424"/>
    <lineage>
        <taxon>Bacteria</taxon>
        <taxon>Bacillati</taxon>
        <taxon>Actinomycetota</taxon>
        <taxon>Actinomycetes</taxon>
        <taxon>Mycobacteriales</taxon>
        <taxon>Mycobacteriaceae</taxon>
        <taxon>Mycolicibacterium</taxon>
    </lineage>
</organism>
<evidence type="ECO:0000313" key="2">
    <source>
        <dbReference type="Proteomes" id="UP001055159"/>
    </source>
</evidence>
<evidence type="ECO:0000313" key="1">
    <source>
        <dbReference type="EMBL" id="ULP37564.1"/>
    </source>
</evidence>
<dbReference type="Proteomes" id="UP001055159">
    <property type="component" value="Chromosome"/>
</dbReference>
<proteinExistence type="predicted"/>
<dbReference type="Gene3D" id="1.10.10.2390">
    <property type="match status" value="1"/>
</dbReference>
<dbReference type="InterPro" id="IPR021784">
    <property type="entry name" value="DUF3349"/>
</dbReference>
<dbReference type="EMBL" id="CP092427">
    <property type="protein sequence ID" value="ULP37564.1"/>
    <property type="molecule type" value="Genomic_DNA"/>
</dbReference>
<gene>
    <name evidence="1" type="ORF">MJO55_03755</name>
</gene>
<accession>A0ABY3UGC2</accession>
<protein>
    <submittedName>
        <fullName evidence="1">DUF3349 domain-containing protein</fullName>
    </submittedName>
</protein>
<name>A0ABY3UGC2_9MYCO</name>
<keyword evidence="2" id="KW-1185">Reference proteome</keyword>
<dbReference type="RefSeq" id="WP_043405132.1">
    <property type="nucleotide sequence ID" value="NZ_CP092427.2"/>
</dbReference>
<dbReference type="Pfam" id="PF11829">
    <property type="entry name" value="DUF3349"/>
    <property type="match status" value="1"/>
</dbReference>
<reference evidence="1" key="1">
    <citation type="submission" date="2022-08" db="EMBL/GenBank/DDBJ databases">
        <title>Whole genome sequencing of non-tuberculosis mycobacteria type-strains.</title>
        <authorList>
            <person name="Igarashi Y."/>
            <person name="Osugi A."/>
            <person name="Mitarai S."/>
        </authorList>
    </citation>
    <scope>NUCLEOTIDE SEQUENCE</scope>
    <source>
        <strain evidence="1">JCM 16372</strain>
    </source>
</reference>